<evidence type="ECO:0000256" key="1">
    <source>
        <dbReference type="SAM" id="MobiDB-lite"/>
    </source>
</evidence>
<accession>A0A3S5CR29</accession>
<protein>
    <submittedName>
        <fullName evidence="2">Uncharacterized protein</fullName>
    </submittedName>
</protein>
<organism evidence="2 3">
    <name type="scientific">Protopolystoma xenopodis</name>
    <dbReference type="NCBI Taxonomy" id="117903"/>
    <lineage>
        <taxon>Eukaryota</taxon>
        <taxon>Metazoa</taxon>
        <taxon>Spiralia</taxon>
        <taxon>Lophotrochozoa</taxon>
        <taxon>Platyhelminthes</taxon>
        <taxon>Monogenea</taxon>
        <taxon>Polyopisthocotylea</taxon>
        <taxon>Polystomatidea</taxon>
        <taxon>Polystomatidae</taxon>
        <taxon>Protopolystoma</taxon>
    </lineage>
</organism>
<keyword evidence="3" id="KW-1185">Reference proteome</keyword>
<dbReference type="EMBL" id="CAAALY010104064">
    <property type="protein sequence ID" value="VEL29536.1"/>
    <property type="molecule type" value="Genomic_DNA"/>
</dbReference>
<comment type="caution">
    <text evidence="2">The sequence shown here is derived from an EMBL/GenBank/DDBJ whole genome shotgun (WGS) entry which is preliminary data.</text>
</comment>
<dbReference type="Proteomes" id="UP000784294">
    <property type="component" value="Unassembled WGS sequence"/>
</dbReference>
<gene>
    <name evidence="2" type="ORF">PXEA_LOCUS22976</name>
</gene>
<evidence type="ECO:0000313" key="2">
    <source>
        <dbReference type="EMBL" id="VEL29536.1"/>
    </source>
</evidence>
<evidence type="ECO:0000313" key="3">
    <source>
        <dbReference type="Proteomes" id="UP000784294"/>
    </source>
</evidence>
<name>A0A3S5CR29_9PLAT</name>
<dbReference type="AlphaFoldDB" id="A0A3S5CR29"/>
<feature type="compositionally biased region" description="Basic and acidic residues" evidence="1">
    <location>
        <begin position="74"/>
        <end position="83"/>
    </location>
</feature>
<reference evidence="2" key="1">
    <citation type="submission" date="2018-11" db="EMBL/GenBank/DDBJ databases">
        <authorList>
            <consortium name="Pathogen Informatics"/>
        </authorList>
    </citation>
    <scope>NUCLEOTIDE SEQUENCE</scope>
</reference>
<feature type="region of interest" description="Disordered" evidence="1">
    <location>
        <begin position="19"/>
        <end position="95"/>
    </location>
</feature>
<sequence length="116" mass="12894">MEWVCCADRVLLGQKDASIADVPQPPVPGEATDREITAPGESVQAPSCHRDLRSRRLGHVEQETGQLVGPEDEVGQRGTDDRHHQRRQPWLTQKRRSLGCRGRRGDCELVVVAHGV</sequence>
<proteinExistence type="predicted"/>